<comment type="caution">
    <text evidence="3">The sequence shown here is derived from an EMBL/GenBank/DDBJ whole genome shotgun (WGS) entry which is preliminary data.</text>
</comment>
<gene>
    <name evidence="3" type="ORF">BHE75_04106</name>
</gene>
<dbReference type="InterPro" id="IPR051781">
    <property type="entry name" value="Metallo-dep_Hydrolase"/>
</dbReference>
<dbReference type="SUPFAM" id="SSF51338">
    <property type="entry name" value="Composite domain of metallo-dependent hydrolases"/>
    <property type="match status" value="1"/>
</dbReference>
<protein>
    <submittedName>
        <fullName evidence="3">Dihydroorotase</fullName>
    </submittedName>
</protein>
<dbReference type="Gene3D" id="3.30.110.90">
    <property type="entry name" value="Amidohydrolase"/>
    <property type="match status" value="1"/>
</dbReference>
<dbReference type="InterPro" id="IPR006680">
    <property type="entry name" value="Amidohydro-rel"/>
</dbReference>
<dbReference type="AlphaFoldDB" id="A0A1S1HII3"/>
<dbReference type="Gene3D" id="3.20.20.140">
    <property type="entry name" value="Metal-dependent hydrolases"/>
    <property type="match status" value="1"/>
</dbReference>
<dbReference type="Gene3D" id="3.40.50.10910">
    <property type="entry name" value="Amidohydrolase"/>
    <property type="match status" value="1"/>
</dbReference>
<dbReference type="PANTHER" id="PTHR43135">
    <property type="entry name" value="ALPHA-D-RIBOSE 1-METHYLPHOSPHONATE 5-TRIPHOSPHATE DIPHOSPHATASE"/>
    <property type="match status" value="1"/>
</dbReference>
<evidence type="ECO:0000259" key="2">
    <source>
        <dbReference type="Pfam" id="PF01979"/>
    </source>
</evidence>
<dbReference type="SUPFAM" id="SSF51556">
    <property type="entry name" value="Metallo-dependent hydrolases"/>
    <property type="match status" value="1"/>
</dbReference>
<dbReference type="EMBL" id="MIPT01000001">
    <property type="protein sequence ID" value="OHT22084.1"/>
    <property type="molecule type" value="Genomic_DNA"/>
</dbReference>
<evidence type="ECO:0000256" key="1">
    <source>
        <dbReference type="SAM" id="SignalP"/>
    </source>
</evidence>
<dbReference type="GO" id="GO:0016810">
    <property type="term" value="F:hydrolase activity, acting on carbon-nitrogen (but not peptide) bonds"/>
    <property type="evidence" value="ECO:0007669"/>
    <property type="project" value="InterPro"/>
</dbReference>
<feature type="signal peptide" evidence="1">
    <location>
        <begin position="1"/>
        <end position="28"/>
    </location>
</feature>
<dbReference type="Gene3D" id="1.20.58.520">
    <property type="entry name" value="Amidohydrolase"/>
    <property type="match status" value="1"/>
</dbReference>
<evidence type="ECO:0000313" key="3">
    <source>
        <dbReference type="EMBL" id="OHT22084.1"/>
    </source>
</evidence>
<organism evidence="3 4">
    <name type="scientific">Edaphosphingomonas haloaromaticamans</name>
    <dbReference type="NCBI Taxonomy" id="653954"/>
    <lineage>
        <taxon>Bacteria</taxon>
        <taxon>Pseudomonadati</taxon>
        <taxon>Pseudomonadota</taxon>
        <taxon>Alphaproteobacteria</taxon>
        <taxon>Sphingomonadales</taxon>
        <taxon>Rhizorhabdaceae</taxon>
        <taxon>Edaphosphingomonas</taxon>
    </lineage>
</organism>
<keyword evidence="4" id="KW-1185">Reference proteome</keyword>
<dbReference type="Proteomes" id="UP000179467">
    <property type="component" value="Unassembled WGS sequence"/>
</dbReference>
<accession>A0A1S1HII3</accession>
<sequence>MKKHKFGFVRSALLIGAAGFGLSGGPMASAHQAPPAGGKVDAVKPRAGANPAPARQPGEGAGPFRKMVIRGVTLIDGSGAPPRGPVDIVIENNVIADILPAGTPGLAMKQGREPRDFDYELDATGMYVTPGFVDMHVHGASDDKAPDMSYSYKLWLAHGVTTVRGVDLAPLEISLSERARSARNEIVAPRIFAYQRPGQGKGWTGGRTNTPEKARAWVQWAAKQGIDGIKLIDNEDQPPEVIEAIIDEAKKQKLGTVAHLSQIGVGRMNALQAGEAGLGTVTHFYGHFESMLKNGQVQNWRHDYNYADEQDRFGDVANLYEESVAEGSPEWWAYLEKQKENHVTFDPTMTIYAAGRDLMHARNADWHDKYTMPQLWGFYQSSRENHGSYFYDWTVGTEIKWRNFYHKFMRLLNDYKNIGGRVTTGSDSGFIFEPYGFGYVQELEMLQEAGFNPSQVLMSATLNGALTLYEPKGQPVPPIGTVRVGKLADLVIVKENPLQNFKTLYGTGALRLNEQTQKLERVGGVSYTVKDGIVYDAKKLLSDVAEMVKAEKRRMGMPEEGLPHP</sequence>
<evidence type="ECO:0000313" key="4">
    <source>
        <dbReference type="Proteomes" id="UP000179467"/>
    </source>
</evidence>
<reference evidence="3 4" key="1">
    <citation type="submission" date="2016-09" db="EMBL/GenBank/DDBJ databases">
        <title>Metabolic pathway, cell adaptation mechanisms and a novel monoxygenase revealed through proteogenomic-transcription analysis of a Sphingomonas haloaromaticamans strain degrading the fungicide ortho-phenylphenol.</title>
        <authorList>
            <person name="Perruchon C."/>
            <person name="Papadopoulou E.S."/>
            <person name="Rousidou C."/>
            <person name="Vasileiadis S."/>
            <person name="Tanou G."/>
            <person name="Amoutzias G."/>
            <person name="Molassiotis A."/>
            <person name="Karpouzas D.G."/>
        </authorList>
    </citation>
    <scope>NUCLEOTIDE SEQUENCE [LARGE SCALE GENOMIC DNA]</scope>
    <source>
        <strain evidence="3 4">P3</strain>
    </source>
</reference>
<feature type="domain" description="Amidohydrolase-related" evidence="2">
    <location>
        <begin position="414"/>
        <end position="533"/>
    </location>
</feature>
<dbReference type="InterPro" id="IPR011059">
    <property type="entry name" value="Metal-dep_hydrolase_composite"/>
</dbReference>
<dbReference type="PANTHER" id="PTHR43135:SF3">
    <property type="entry name" value="ALPHA-D-RIBOSE 1-METHYLPHOSPHONATE 5-TRIPHOSPHATE DIPHOSPHATASE"/>
    <property type="match status" value="1"/>
</dbReference>
<feature type="chain" id="PRO_5012548879" evidence="1">
    <location>
        <begin position="29"/>
        <end position="565"/>
    </location>
</feature>
<proteinExistence type="predicted"/>
<name>A0A1S1HII3_9SPHN</name>
<dbReference type="Pfam" id="PF01979">
    <property type="entry name" value="Amidohydro_1"/>
    <property type="match status" value="1"/>
</dbReference>
<dbReference type="Gene3D" id="2.30.40.10">
    <property type="entry name" value="Urease, subunit C, domain 1"/>
    <property type="match status" value="1"/>
</dbReference>
<dbReference type="InterPro" id="IPR032466">
    <property type="entry name" value="Metal_Hydrolase"/>
</dbReference>
<keyword evidence="1" id="KW-0732">Signal</keyword>
<dbReference type="OrthoDB" id="9766983at2"/>